<sequence>MKAILEAVSNAPSTERNSNGYCITGDGLDKIWSALFILARSPLIVLLLWLKIYQPIERELSSLIYALISGIENFFTISLSRIAPFRDIRAREAEEGKTGGSSKNLNCIIEIQYKPAIVPSLLGLSS</sequence>
<keyword evidence="1" id="KW-0472">Membrane</keyword>
<comment type="caution">
    <text evidence="2">The sequence shown here is derived from an EMBL/GenBank/DDBJ whole genome shotgun (WGS) entry which is preliminary data.</text>
</comment>
<organism evidence="2 3">
    <name type="scientific">Tuber borchii</name>
    <name type="common">White truffle</name>
    <dbReference type="NCBI Taxonomy" id="42251"/>
    <lineage>
        <taxon>Eukaryota</taxon>
        <taxon>Fungi</taxon>
        <taxon>Dikarya</taxon>
        <taxon>Ascomycota</taxon>
        <taxon>Pezizomycotina</taxon>
        <taxon>Pezizomycetes</taxon>
        <taxon>Pezizales</taxon>
        <taxon>Tuberaceae</taxon>
        <taxon>Tuber</taxon>
    </lineage>
</organism>
<feature type="transmembrane region" description="Helical" evidence="1">
    <location>
        <begin position="31"/>
        <end position="50"/>
    </location>
</feature>
<dbReference type="Proteomes" id="UP000244722">
    <property type="component" value="Unassembled WGS sequence"/>
</dbReference>
<accession>A0A2T6ZMP3</accession>
<feature type="transmembrane region" description="Helical" evidence="1">
    <location>
        <begin position="62"/>
        <end position="83"/>
    </location>
</feature>
<keyword evidence="1" id="KW-1133">Transmembrane helix</keyword>
<keyword evidence="1" id="KW-0812">Transmembrane</keyword>
<evidence type="ECO:0000313" key="2">
    <source>
        <dbReference type="EMBL" id="PUU76757.1"/>
    </source>
</evidence>
<evidence type="ECO:0000313" key="3">
    <source>
        <dbReference type="Proteomes" id="UP000244722"/>
    </source>
</evidence>
<gene>
    <name evidence="2" type="ORF">B9Z19DRAFT_227626</name>
</gene>
<proteinExistence type="predicted"/>
<dbReference type="EMBL" id="NESQ01000177">
    <property type="protein sequence ID" value="PUU76757.1"/>
    <property type="molecule type" value="Genomic_DNA"/>
</dbReference>
<name>A0A2T6ZMP3_TUBBO</name>
<dbReference type="AlphaFoldDB" id="A0A2T6ZMP3"/>
<evidence type="ECO:0000256" key="1">
    <source>
        <dbReference type="SAM" id="Phobius"/>
    </source>
</evidence>
<reference evidence="2 3" key="1">
    <citation type="submission" date="2017-04" db="EMBL/GenBank/DDBJ databases">
        <title>Draft genome sequence of Tuber borchii Vittad., a whitish edible truffle.</title>
        <authorList>
            <consortium name="DOE Joint Genome Institute"/>
            <person name="Murat C."/>
            <person name="Kuo A."/>
            <person name="Barry K.W."/>
            <person name="Clum A."/>
            <person name="Dockter R.B."/>
            <person name="Fauchery L."/>
            <person name="Iotti M."/>
            <person name="Kohler A."/>
            <person name="Labutti K."/>
            <person name="Lindquist E.A."/>
            <person name="Lipzen A."/>
            <person name="Ohm R.A."/>
            <person name="Wang M."/>
            <person name="Grigoriev I.V."/>
            <person name="Zambonelli A."/>
            <person name="Martin F.M."/>
        </authorList>
    </citation>
    <scope>NUCLEOTIDE SEQUENCE [LARGE SCALE GENOMIC DNA]</scope>
    <source>
        <strain evidence="2 3">Tbo3840</strain>
    </source>
</reference>
<protein>
    <submittedName>
        <fullName evidence="2">Uncharacterized protein</fullName>
    </submittedName>
</protein>
<keyword evidence="3" id="KW-1185">Reference proteome</keyword>